<dbReference type="PROSITE" id="PS50893">
    <property type="entry name" value="ABC_TRANSPORTER_2"/>
    <property type="match status" value="1"/>
</dbReference>
<dbReference type="InterPro" id="IPR003439">
    <property type="entry name" value="ABC_transporter-like_ATP-bd"/>
</dbReference>
<dbReference type="Gene3D" id="3.40.50.300">
    <property type="entry name" value="P-loop containing nucleotide triphosphate hydrolases"/>
    <property type="match status" value="2"/>
</dbReference>
<feature type="domain" description="ABC transporter" evidence="5">
    <location>
        <begin position="2"/>
        <end position="235"/>
    </location>
</feature>
<dbReference type="RefSeq" id="WP_130539494.1">
    <property type="nucleotide sequence ID" value="NZ_CP042431.1"/>
</dbReference>
<dbReference type="AlphaFoldDB" id="A0A4Q7N2J3"/>
<dbReference type="CDD" id="cd03221">
    <property type="entry name" value="ABCF_EF-3"/>
    <property type="match status" value="1"/>
</dbReference>
<dbReference type="FunFam" id="3.40.50.300:FF:001320">
    <property type="entry name" value="Heme ABC transporter ATP-binding protein"/>
    <property type="match status" value="1"/>
</dbReference>
<keyword evidence="7" id="KW-1185">Reference proteome</keyword>
<keyword evidence="1" id="KW-0677">Repeat</keyword>
<dbReference type="PROSITE" id="PS00211">
    <property type="entry name" value="ABC_TRANSPORTER_1"/>
    <property type="match status" value="1"/>
</dbReference>
<dbReference type="GO" id="GO:0016887">
    <property type="term" value="F:ATP hydrolysis activity"/>
    <property type="evidence" value="ECO:0007669"/>
    <property type="project" value="InterPro"/>
</dbReference>
<sequence length="528" mass="58946">MLSLQQVAYAHPNKDVLFSNIQFNIGAHQKLALIGNNGAGKSTMLRIMAGLLIATEGNVVADSRPYYMPQVFGQFNHLSVAAALQIDNKLKALQEILAGQVTETNLSILDDDWSIEERAREALAQWGLASLHFDRSLATLSGGQKTKVFLAGIPIHQPEIILLDEPSNHLDLQSRQQLYELIRNSRSTIVVVSHDRTLLNLLDAVAELGKRGITQYGGNYDFYLEQKELEAGALAQDVKSKEKALRKAKEVERESLERQQKLDARGKKKQEKAGLPTISMNTLRNNAEKSTARIKSVHDEKTGNISQELNVLRKELPDKDKMKIGFDHSGLHKGKILVTVNNINLQYDTKPLWPSPLSFQINSGERIVITGANGSGKTSLVKLILGQMEPIPGAISRAMSNTLYVDQDYSLIDDRLKVYEQAELFNHSALQEHEIKIRLTRFLFTQEYWDKPCATLSGGEKMRLMLCCLTISGEAPDLIVLDEPTNNLDIQNIAILTSAINEYEGTLLVVSHDAYFLKEINVERNIAL</sequence>
<accession>A0A4Q7N2J3</accession>
<evidence type="ECO:0000256" key="4">
    <source>
        <dbReference type="SAM" id="MobiDB-lite"/>
    </source>
</evidence>
<feature type="region of interest" description="Disordered" evidence="4">
    <location>
        <begin position="248"/>
        <end position="273"/>
    </location>
</feature>
<organism evidence="6 7">
    <name type="scientific">Pseudobacter ginsenosidimutans</name>
    <dbReference type="NCBI Taxonomy" id="661488"/>
    <lineage>
        <taxon>Bacteria</taxon>
        <taxon>Pseudomonadati</taxon>
        <taxon>Bacteroidota</taxon>
        <taxon>Chitinophagia</taxon>
        <taxon>Chitinophagales</taxon>
        <taxon>Chitinophagaceae</taxon>
        <taxon>Pseudobacter</taxon>
    </lineage>
</organism>
<evidence type="ECO:0000313" key="7">
    <source>
        <dbReference type="Proteomes" id="UP000293874"/>
    </source>
</evidence>
<keyword evidence="3" id="KW-0067">ATP-binding</keyword>
<dbReference type="PANTHER" id="PTHR19211">
    <property type="entry name" value="ATP-BINDING TRANSPORT PROTEIN-RELATED"/>
    <property type="match status" value="1"/>
</dbReference>
<dbReference type="GO" id="GO:0005524">
    <property type="term" value="F:ATP binding"/>
    <property type="evidence" value="ECO:0007669"/>
    <property type="project" value="UniProtKB-KW"/>
</dbReference>
<evidence type="ECO:0000256" key="3">
    <source>
        <dbReference type="ARBA" id="ARBA00022840"/>
    </source>
</evidence>
<comment type="caution">
    <text evidence="6">The sequence shown here is derived from an EMBL/GenBank/DDBJ whole genome shotgun (WGS) entry which is preliminary data.</text>
</comment>
<proteinExistence type="predicted"/>
<reference evidence="6 7" key="1">
    <citation type="submission" date="2019-02" db="EMBL/GenBank/DDBJ databases">
        <title>Genomic Encyclopedia of Type Strains, Phase IV (KMG-IV): sequencing the most valuable type-strain genomes for metagenomic binning, comparative biology and taxonomic classification.</title>
        <authorList>
            <person name="Goeker M."/>
        </authorList>
    </citation>
    <scope>NUCLEOTIDE SEQUENCE [LARGE SCALE GENOMIC DNA]</scope>
    <source>
        <strain evidence="6 7">DSM 18116</strain>
    </source>
</reference>
<dbReference type="EMBL" id="SGXA01000001">
    <property type="protein sequence ID" value="RZS75089.1"/>
    <property type="molecule type" value="Genomic_DNA"/>
</dbReference>
<dbReference type="InterPro" id="IPR027417">
    <property type="entry name" value="P-loop_NTPase"/>
</dbReference>
<dbReference type="OrthoDB" id="613473at2"/>
<evidence type="ECO:0000256" key="1">
    <source>
        <dbReference type="ARBA" id="ARBA00022737"/>
    </source>
</evidence>
<gene>
    <name evidence="6" type="ORF">EV199_0949</name>
</gene>
<feature type="compositionally biased region" description="Basic and acidic residues" evidence="4">
    <location>
        <begin position="248"/>
        <end position="265"/>
    </location>
</feature>
<keyword evidence="2" id="KW-0547">Nucleotide-binding</keyword>
<dbReference type="InterPro" id="IPR050611">
    <property type="entry name" value="ABCF"/>
</dbReference>
<evidence type="ECO:0000256" key="2">
    <source>
        <dbReference type="ARBA" id="ARBA00022741"/>
    </source>
</evidence>
<name>A0A4Q7N2J3_9BACT</name>
<dbReference type="SUPFAM" id="SSF52540">
    <property type="entry name" value="P-loop containing nucleoside triphosphate hydrolases"/>
    <property type="match status" value="2"/>
</dbReference>
<dbReference type="Pfam" id="PF00005">
    <property type="entry name" value="ABC_tran"/>
    <property type="match status" value="2"/>
</dbReference>
<evidence type="ECO:0000259" key="5">
    <source>
        <dbReference type="PROSITE" id="PS50893"/>
    </source>
</evidence>
<dbReference type="InterPro" id="IPR003593">
    <property type="entry name" value="AAA+_ATPase"/>
</dbReference>
<dbReference type="Proteomes" id="UP000293874">
    <property type="component" value="Unassembled WGS sequence"/>
</dbReference>
<protein>
    <submittedName>
        <fullName evidence="6">ATPase subunit of ABC transporter with duplicated ATPase domains</fullName>
    </submittedName>
</protein>
<evidence type="ECO:0000313" key="6">
    <source>
        <dbReference type="EMBL" id="RZS75089.1"/>
    </source>
</evidence>
<dbReference type="SMART" id="SM00382">
    <property type="entry name" value="AAA"/>
    <property type="match status" value="2"/>
</dbReference>
<dbReference type="InterPro" id="IPR017871">
    <property type="entry name" value="ABC_transporter-like_CS"/>
</dbReference>
<dbReference type="PANTHER" id="PTHR19211:SF6">
    <property type="entry name" value="BLL7188 PROTEIN"/>
    <property type="match status" value="1"/>
</dbReference>